<feature type="region of interest" description="Disordered" evidence="18">
    <location>
        <begin position="1"/>
        <end position="20"/>
    </location>
</feature>
<evidence type="ECO:0000256" key="10">
    <source>
        <dbReference type="ARBA" id="ARBA00023002"/>
    </source>
</evidence>
<feature type="domain" description="Heme-copper oxidase subunit III family profile" evidence="20">
    <location>
        <begin position="32"/>
        <end position="210"/>
    </location>
</feature>
<dbReference type="InterPro" id="IPR035973">
    <property type="entry name" value="Cyt_c_oxidase_su3-like_sf"/>
</dbReference>
<dbReference type="KEGG" id="spai:FPZ24_12040"/>
<keyword evidence="11 19" id="KW-0472">Membrane</keyword>
<proteinExistence type="inferred from homology"/>
<dbReference type="GO" id="GO:0004129">
    <property type="term" value="F:cytochrome-c oxidase activity"/>
    <property type="evidence" value="ECO:0007669"/>
    <property type="project" value="InterPro"/>
</dbReference>
<keyword evidence="10" id="KW-0560">Oxidoreductase</keyword>
<dbReference type="SUPFAM" id="SSF81452">
    <property type="entry name" value="Cytochrome c oxidase subunit III-like"/>
    <property type="match status" value="1"/>
</dbReference>
<evidence type="ECO:0000256" key="9">
    <source>
        <dbReference type="ARBA" id="ARBA00022989"/>
    </source>
</evidence>
<evidence type="ECO:0000256" key="12">
    <source>
        <dbReference type="ARBA" id="ARBA00025694"/>
    </source>
</evidence>
<evidence type="ECO:0000256" key="17">
    <source>
        <dbReference type="RuleBase" id="RU003376"/>
    </source>
</evidence>
<feature type="transmembrane region" description="Helical" evidence="19">
    <location>
        <begin position="75"/>
        <end position="96"/>
    </location>
</feature>
<dbReference type="GO" id="GO:0019646">
    <property type="term" value="P:aerobic electron transport chain"/>
    <property type="evidence" value="ECO:0007669"/>
    <property type="project" value="InterPro"/>
</dbReference>
<accession>A0A5B8LJ50</accession>
<evidence type="ECO:0000256" key="5">
    <source>
        <dbReference type="ARBA" id="ARBA00022448"/>
    </source>
</evidence>
<keyword evidence="22" id="KW-1185">Reference proteome</keyword>
<gene>
    <name evidence="21" type="primary">cyoC</name>
    <name evidence="21" type="ORF">FPZ24_12040</name>
</gene>
<dbReference type="GO" id="GO:0005886">
    <property type="term" value="C:plasma membrane"/>
    <property type="evidence" value="ECO:0007669"/>
    <property type="project" value="UniProtKB-SubCell"/>
</dbReference>
<evidence type="ECO:0000256" key="13">
    <source>
        <dbReference type="ARBA" id="ARBA00030072"/>
    </source>
</evidence>
<feature type="compositionally biased region" description="Basic and acidic residues" evidence="18">
    <location>
        <begin position="1"/>
        <end position="13"/>
    </location>
</feature>
<dbReference type="PROSITE" id="PS50253">
    <property type="entry name" value="COX3"/>
    <property type="match status" value="1"/>
</dbReference>
<keyword evidence="9 19" id="KW-1133">Transmembrane helix</keyword>
<dbReference type="FunFam" id="1.20.120.80:FF:000001">
    <property type="entry name" value="Cytochrome (Ubi)quinol oxidase subunit III"/>
    <property type="match status" value="1"/>
</dbReference>
<evidence type="ECO:0000313" key="22">
    <source>
        <dbReference type="Proteomes" id="UP000315673"/>
    </source>
</evidence>
<dbReference type="GO" id="GO:0009486">
    <property type="term" value="F:cytochrome bo3 ubiquinol oxidase activity"/>
    <property type="evidence" value="ECO:0007669"/>
    <property type="project" value="InterPro"/>
</dbReference>
<evidence type="ECO:0000256" key="4">
    <source>
        <dbReference type="ARBA" id="ARBA00014687"/>
    </source>
</evidence>
<dbReference type="PANTHER" id="PTHR11403">
    <property type="entry name" value="CYTOCHROME C OXIDASE SUBUNIT III"/>
    <property type="match status" value="1"/>
</dbReference>
<evidence type="ECO:0000256" key="14">
    <source>
        <dbReference type="ARBA" id="ARBA00031884"/>
    </source>
</evidence>
<evidence type="ECO:0000256" key="7">
    <source>
        <dbReference type="ARBA" id="ARBA00022692"/>
    </source>
</evidence>
<feature type="transmembrane region" description="Helical" evidence="19">
    <location>
        <begin position="103"/>
        <end position="122"/>
    </location>
</feature>
<evidence type="ECO:0000313" key="21">
    <source>
        <dbReference type="EMBL" id="QDZ08121.1"/>
    </source>
</evidence>
<sequence>MTARTADDPHQLGHGDAVPISERGPAPKHIVVAYGFWIFLLSDFVLFSGLFASYAVLTPATAGGPHGRDLFDLPLVALETSMLLLSSFTCGLAGVAMMARKEGWFQVAMAVTALLGLGFLAIELTEFARLIANGNGPQRSAFLSAFFALVGCHGIHVAIGLLWLTTMIAQVRAKGFRDDIERRTACFMLFWHALDIIWVALFTMVYLLGVYA</sequence>
<comment type="similarity">
    <text evidence="2 17">Belongs to the cytochrome c oxidase subunit 3 family.</text>
</comment>
<dbReference type="InterPro" id="IPR000298">
    <property type="entry name" value="Cyt_c_oxidase-like_su3"/>
</dbReference>
<evidence type="ECO:0000256" key="19">
    <source>
        <dbReference type="SAM" id="Phobius"/>
    </source>
</evidence>
<dbReference type="InterPro" id="IPR033946">
    <property type="entry name" value="Ubiquinol_oxase_su3_dom"/>
</dbReference>
<comment type="subunit">
    <text evidence="3">Heterooctamer of two A chains, two B chains, two C chains and two D chains.</text>
</comment>
<comment type="subcellular location">
    <subcellularLocation>
        <location evidence="1 17">Cell membrane</location>
        <topology evidence="1 17">Multi-pass membrane protein</topology>
    </subcellularLocation>
</comment>
<protein>
    <recommendedName>
        <fullName evidence="4">Cytochrome bo(3) ubiquinol oxidase subunit 3</fullName>
    </recommendedName>
    <alternativeName>
        <fullName evidence="15">Cytochrome o ubiquinol oxidase subunit 3</fullName>
    </alternativeName>
    <alternativeName>
        <fullName evidence="13">Oxidase bo(3) subunit 3</fullName>
    </alternativeName>
    <alternativeName>
        <fullName evidence="16">Ubiquinol oxidase polypeptide III</fullName>
    </alternativeName>
    <alternativeName>
        <fullName evidence="14">Ubiquinol oxidase subunit 3</fullName>
    </alternativeName>
</protein>
<dbReference type="NCBIfam" id="TIGR02842">
    <property type="entry name" value="CyoC"/>
    <property type="match status" value="1"/>
</dbReference>
<dbReference type="EMBL" id="CP042306">
    <property type="protein sequence ID" value="QDZ08121.1"/>
    <property type="molecule type" value="Genomic_DNA"/>
</dbReference>
<evidence type="ECO:0000256" key="18">
    <source>
        <dbReference type="SAM" id="MobiDB-lite"/>
    </source>
</evidence>
<dbReference type="PANTHER" id="PTHR11403:SF2">
    <property type="entry name" value="CYTOCHROME BO(3) UBIQUINOL OXIDASE SUBUNIT 3"/>
    <property type="match status" value="1"/>
</dbReference>
<dbReference type="RefSeq" id="WP_146572318.1">
    <property type="nucleotide sequence ID" value="NZ_CP042306.1"/>
</dbReference>
<evidence type="ECO:0000256" key="1">
    <source>
        <dbReference type="ARBA" id="ARBA00004651"/>
    </source>
</evidence>
<keyword evidence="8" id="KW-0249">Electron transport</keyword>
<evidence type="ECO:0000256" key="11">
    <source>
        <dbReference type="ARBA" id="ARBA00023136"/>
    </source>
</evidence>
<evidence type="ECO:0000259" key="20">
    <source>
        <dbReference type="PROSITE" id="PS50253"/>
    </source>
</evidence>
<dbReference type="OrthoDB" id="9810850at2"/>
<keyword evidence="5" id="KW-0813">Transport</keyword>
<evidence type="ECO:0000256" key="2">
    <source>
        <dbReference type="ARBA" id="ARBA00010581"/>
    </source>
</evidence>
<dbReference type="AlphaFoldDB" id="A0A5B8LJ50"/>
<dbReference type="InterPro" id="IPR024791">
    <property type="entry name" value="Cyt_c/ubiquinol_Oxase_su3"/>
</dbReference>
<evidence type="ECO:0000256" key="16">
    <source>
        <dbReference type="ARBA" id="ARBA00032717"/>
    </source>
</evidence>
<feature type="transmembrane region" description="Helical" evidence="19">
    <location>
        <begin position="31"/>
        <end position="55"/>
    </location>
</feature>
<feature type="transmembrane region" description="Helical" evidence="19">
    <location>
        <begin position="142"/>
        <end position="164"/>
    </location>
</feature>
<name>A0A5B8LJ50_9SPHN</name>
<comment type="function">
    <text evidence="12">Cytochrome bo(3) ubiquinol terminal oxidase is the component of the aerobic respiratory chain of E.coli that predominates when cells are grown at high aeration. Has proton pump activity across the membrane in addition to electron transfer, pumping 2 protons/electron.</text>
</comment>
<evidence type="ECO:0000256" key="8">
    <source>
        <dbReference type="ARBA" id="ARBA00022982"/>
    </source>
</evidence>
<evidence type="ECO:0000256" key="6">
    <source>
        <dbReference type="ARBA" id="ARBA00022475"/>
    </source>
</evidence>
<keyword evidence="6" id="KW-1003">Cell membrane</keyword>
<organism evidence="21 22">
    <name type="scientific">Sphingomonas panacisoli</name>
    <dbReference type="NCBI Taxonomy" id="1813879"/>
    <lineage>
        <taxon>Bacteria</taxon>
        <taxon>Pseudomonadati</taxon>
        <taxon>Pseudomonadota</taxon>
        <taxon>Alphaproteobacteria</taxon>
        <taxon>Sphingomonadales</taxon>
        <taxon>Sphingomonadaceae</taxon>
        <taxon>Sphingomonas</taxon>
    </lineage>
</organism>
<dbReference type="InterPro" id="IPR013833">
    <property type="entry name" value="Cyt_c_oxidase_su3_a-hlx"/>
</dbReference>
<evidence type="ECO:0000256" key="15">
    <source>
        <dbReference type="ARBA" id="ARBA00032189"/>
    </source>
</evidence>
<feature type="transmembrane region" description="Helical" evidence="19">
    <location>
        <begin position="185"/>
        <end position="209"/>
    </location>
</feature>
<dbReference type="Pfam" id="PF00510">
    <property type="entry name" value="COX3"/>
    <property type="match status" value="1"/>
</dbReference>
<keyword evidence="7 17" id="KW-0812">Transmembrane</keyword>
<reference evidence="21 22" key="1">
    <citation type="submission" date="2019-07" db="EMBL/GenBank/DDBJ databases">
        <title>Full genome sequence of Sphingomonas sp. 4R-6-7(HKS19).</title>
        <authorList>
            <person name="Im W.-T."/>
        </authorList>
    </citation>
    <scope>NUCLEOTIDE SEQUENCE [LARGE SCALE GENOMIC DNA]</scope>
    <source>
        <strain evidence="21 22">HKS19</strain>
    </source>
</reference>
<evidence type="ECO:0000256" key="3">
    <source>
        <dbReference type="ARBA" id="ARBA00011700"/>
    </source>
</evidence>
<dbReference type="Gene3D" id="1.20.120.80">
    <property type="entry name" value="Cytochrome c oxidase, subunit III, four-helix bundle"/>
    <property type="match status" value="1"/>
</dbReference>
<dbReference type="Proteomes" id="UP000315673">
    <property type="component" value="Chromosome"/>
</dbReference>
<dbReference type="CDD" id="cd02863">
    <property type="entry name" value="Ubiquinol_oxidase_III"/>
    <property type="match status" value="1"/>
</dbReference>
<dbReference type="InterPro" id="IPR014206">
    <property type="entry name" value="Cyt_c_ubiqinol_oxidase_su3"/>
</dbReference>